<dbReference type="Proteomes" id="UP000627446">
    <property type="component" value="Unassembled WGS sequence"/>
</dbReference>
<dbReference type="InterPro" id="IPR018639">
    <property type="entry name" value="DUF2062"/>
</dbReference>
<protein>
    <submittedName>
        <fullName evidence="3">DUF2062 domain-containing protein</fullName>
    </submittedName>
</protein>
<evidence type="ECO:0000259" key="2">
    <source>
        <dbReference type="Pfam" id="PF09835"/>
    </source>
</evidence>
<dbReference type="RefSeq" id="WP_186917562.1">
    <property type="nucleotide sequence ID" value="NZ_JACOFZ010000008.1"/>
</dbReference>
<organism evidence="3 4">
    <name type="scientific">Undibacterium nitidum</name>
    <dbReference type="NCBI Taxonomy" id="2762298"/>
    <lineage>
        <taxon>Bacteria</taxon>
        <taxon>Pseudomonadati</taxon>
        <taxon>Pseudomonadota</taxon>
        <taxon>Betaproteobacteria</taxon>
        <taxon>Burkholderiales</taxon>
        <taxon>Oxalobacteraceae</taxon>
        <taxon>Undibacterium</taxon>
    </lineage>
</organism>
<keyword evidence="4" id="KW-1185">Reference proteome</keyword>
<feature type="transmembrane region" description="Helical" evidence="1">
    <location>
        <begin position="142"/>
        <end position="165"/>
    </location>
</feature>
<feature type="transmembrane region" description="Helical" evidence="1">
    <location>
        <begin position="78"/>
        <end position="100"/>
    </location>
</feature>
<gene>
    <name evidence="3" type="ORF">H8K36_16250</name>
</gene>
<keyword evidence="1" id="KW-0472">Membrane</keyword>
<proteinExistence type="predicted"/>
<dbReference type="EMBL" id="JACOFZ010000008">
    <property type="protein sequence ID" value="MBC3882945.1"/>
    <property type="molecule type" value="Genomic_DNA"/>
</dbReference>
<feature type="domain" description="DUF2062" evidence="2">
    <location>
        <begin position="23"/>
        <end position="169"/>
    </location>
</feature>
<accession>A0A923KMI9</accession>
<dbReference type="PANTHER" id="PTHR40547:SF1">
    <property type="entry name" value="SLL0298 PROTEIN"/>
    <property type="match status" value="1"/>
</dbReference>
<keyword evidence="1" id="KW-1133">Transmembrane helix</keyword>
<keyword evidence="1" id="KW-0812">Transmembrane</keyword>
<dbReference type="Pfam" id="PF09835">
    <property type="entry name" value="DUF2062"/>
    <property type="match status" value="1"/>
</dbReference>
<comment type="caution">
    <text evidence="3">The sequence shown here is derived from an EMBL/GenBank/DDBJ whole genome shotgun (WGS) entry which is preliminary data.</text>
</comment>
<evidence type="ECO:0000256" key="1">
    <source>
        <dbReference type="SAM" id="Phobius"/>
    </source>
</evidence>
<evidence type="ECO:0000313" key="3">
    <source>
        <dbReference type="EMBL" id="MBC3882945.1"/>
    </source>
</evidence>
<dbReference type="PANTHER" id="PTHR40547">
    <property type="entry name" value="SLL0298 PROTEIN"/>
    <property type="match status" value="1"/>
</dbReference>
<reference evidence="3" key="1">
    <citation type="submission" date="2020-08" db="EMBL/GenBank/DDBJ databases">
        <title>Novel species isolated from subtropical streams in China.</title>
        <authorList>
            <person name="Lu H."/>
        </authorList>
    </citation>
    <scope>NUCLEOTIDE SEQUENCE</scope>
    <source>
        <strain evidence="3">LX22W</strain>
    </source>
</reference>
<feature type="transmembrane region" description="Helical" evidence="1">
    <location>
        <begin position="41"/>
        <end position="71"/>
    </location>
</feature>
<dbReference type="AlphaFoldDB" id="A0A923KMI9"/>
<evidence type="ECO:0000313" key="4">
    <source>
        <dbReference type="Proteomes" id="UP000627446"/>
    </source>
</evidence>
<name>A0A923KMI9_9BURK</name>
<sequence>MPKKFLRRVLPTRETIERIPISRRFTHRLDRPGLWDVEREAVALGLAIGVLCGMIPGPLQMIAAVTLACLLRVNLPMAIIGTFLTNPITIVPIYMLAYGIGQSLSGTGQWHELPALPVTDWTQLLTSLQAWITWVGSLGTPWLVGMLILSLSLAALSYCSVQLVWRVCRFWSLRCLQTQRKHRTEQINKAMM</sequence>